<dbReference type="Pfam" id="PF20391">
    <property type="entry name" value="DUF6686"/>
    <property type="match status" value="1"/>
</dbReference>
<accession>A0AAE3M6J6</accession>
<dbReference type="InterPro" id="IPR046508">
    <property type="entry name" value="DUF6686"/>
</dbReference>
<organism evidence="1 2">
    <name type="scientific">Plebeiibacterium sediminum</name>
    <dbReference type="NCBI Taxonomy" id="2992112"/>
    <lineage>
        <taxon>Bacteria</taxon>
        <taxon>Pseudomonadati</taxon>
        <taxon>Bacteroidota</taxon>
        <taxon>Bacteroidia</taxon>
        <taxon>Marinilabiliales</taxon>
        <taxon>Marinilabiliaceae</taxon>
        <taxon>Plebeiibacterium</taxon>
    </lineage>
</organism>
<dbReference type="RefSeq" id="WP_301191579.1">
    <property type="nucleotide sequence ID" value="NZ_JAPDPJ010000042.1"/>
</dbReference>
<sequence>MIDVDIKTYHGHIFTCNKCSKFHFEFNQLGIDFSKLDTLKDFGNYLNDLNEEDALHYNKSNNFIRKIHILFPGTSLKLVLDSMDLKELRILVKTFIDEYESELKQAEFISKLTQIRKDQHN</sequence>
<reference evidence="1" key="1">
    <citation type="submission" date="2022-10" db="EMBL/GenBank/DDBJ databases">
        <authorList>
            <person name="Yu W.X."/>
        </authorList>
    </citation>
    <scope>NUCLEOTIDE SEQUENCE</scope>
    <source>
        <strain evidence="1">AAT</strain>
    </source>
</reference>
<dbReference type="AlphaFoldDB" id="A0AAE3M6J6"/>
<dbReference type="EMBL" id="JAPDPJ010000042">
    <property type="protein sequence ID" value="MCW3788018.1"/>
    <property type="molecule type" value="Genomic_DNA"/>
</dbReference>
<evidence type="ECO:0000313" key="2">
    <source>
        <dbReference type="Proteomes" id="UP001209229"/>
    </source>
</evidence>
<dbReference type="Proteomes" id="UP001209229">
    <property type="component" value="Unassembled WGS sequence"/>
</dbReference>
<keyword evidence="2" id="KW-1185">Reference proteome</keyword>
<name>A0AAE3M6J6_9BACT</name>
<proteinExistence type="predicted"/>
<gene>
    <name evidence="1" type="ORF">OM075_16195</name>
</gene>
<protein>
    <submittedName>
        <fullName evidence="1">Uncharacterized protein</fullName>
    </submittedName>
</protein>
<evidence type="ECO:0000313" key="1">
    <source>
        <dbReference type="EMBL" id="MCW3788018.1"/>
    </source>
</evidence>
<comment type="caution">
    <text evidence="1">The sequence shown here is derived from an EMBL/GenBank/DDBJ whole genome shotgun (WGS) entry which is preliminary data.</text>
</comment>